<name>A0ACB8JJT4_CITSI</name>
<dbReference type="Proteomes" id="UP000829398">
    <property type="component" value="Chromosome 7"/>
</dbReference>
<accession>A0ACB8JJT4</accession>
<keyword evidence="2" id="KW-1185">Reference proteome</keyword>
<protein>
    <submittedName>
        <fullName evidence="1">Ethylene-responsive transcription factor ABR1</fullName>
    </submittedName>
</protein>
<comment type="caution">
    <text evidence="1">The sequence shown here is derived from an EMBL/GenBank/DDBJ whole genome shotgun (WGS) entry which is preliminary data.</text>
</comment>
<evidence type="ECO:0000313" key="2">
    <source>
        <dbReference type="Proteomes" id="UP000829398"/>
    </source>
</evidence>
<evidence type="ECO:0000313" key="1">
    <source>
        <dbReference type="EMBL" id="KAH9717898.1"/>
    </source>
</evidence>
<sequence length="367" mass="40277">MCCCMPNVANQRRDKKKKEGDQHHEERLSEVDQGVNYQPLMQYSDDQRRRWKEREMSAMVSALKHVVAGDIDVVVSQPQQIQQHDNMNAITNVTSTAANSGSSSSYGITSGQKRAREMEGGGVRAATESSSTSTSTAMQATARYEYSSNEKSIVPEPRRKYRGVRQRPWGKWAAEIRDPFKAARVWLGTFDTAEDAARAYDEAALRFRGNKAKLNFPENVKLVAISSSSSSSSPSPSPSTNANPMATQLTVSDSPTTLLPISTSTEPIVHSQALDHLPNAEVSTDFLDYSFLVSDFSEFQMQPMTSYLSSSFAPASTTSPPPSSLPLFFPAQPPVQFMPPKSESDSSPDFSVPPWNASNYYPSSSSG</sequence>
<proteinExistence type="predicted"/>
<organism evidence="1 2">
    <name type="scientific">Citrus sinensis</name>
    <name type="common">Sweet orange</name>
    <name type="synonym">Citrus aurantium var. sinensis</name>
    <dbReference type="NCBI Taxonomy" id="2711"/>
    <lineage>
        <taxon>Eukaryota</taxon>
        <taxon>Viridiplantae</taxon>
        <taxon>Streptophyta</taxon>
        <taxon>Embryophyta</taxon>
        <taxon>Tracheophyta</taxon>
        <taxon>Spermatophyta</taxon>
        <taxon>Magnoliopsida</taxon>
        <taxon>eudicotyledons</taxon>
        <taxon>Gunneridae</taxon>
        <taxon>Pentapetalae</taxon>
        <taxon>rosids</taxon>
        <taxon>malvids</taxon>
        <taxon>Sapindales</taxon>
        <taxon>Rutaceae</taxon>
        <taxon>Aurantioideae</taxon>
        <taxon>Citrus</taxon>
    </lineage>
</organism>
<dbReference type="EMBL" id="CM039176">
    <property type="protein sequence ID" value="KAH9717898.1"/>
    <property type="molecule type" value="Genomic_DNA"/>
</dbReference>
<reference evidence="2" key="1">
    <citation type="journal article" date="2023" name="Hortic. Res.">
        <title>A chromosome-level phased genome enabling allele-level studies in sweet orange: a case study on citrus Huanglongbing tolerance.</title>
        <authorList>
            <person name="Wu B."/>
            <person name="Yu Q."/>
            <person name="Deng Z."/>
            <person name="Duan Y."/>
            <person name="Luo F."/>
            <person name="Gmitter F. Jr."/>
        </authorList>
    </citation>
    <scope>NUCLEOTIDE SEQUENCE [LARGE SCALE GENOMIC DNA]</scope>
    <source>
        <strain evidence="2">cv. Valencia</strain>
    </source>
</reference>
<gene>
    <name evidence="1" type="ORF">KPL71_022016</name>
</gene>